<proteinExistence type="predicted"/>
<organism evidence="2 3">
    <name type="scientific">Phtheirospermum japonicum</name>
    <dbReference type="NCBI Taxonomy" id="374723"/>
    <lineage>
        <taxon>Eukaryota</taxon>
        <taxon>Viridiplantae</taxon>
        <taxon>Streptophyta</taxon>
        <taxon>Embryophyta</taxon>
        <taxon>Tracheophyta</taxon>
        <taxon>Spermatophyta</taxon>
        <taxon>Magnoliopsida</taxon>
        <taxon>eudicotyledons</taxon>
        <taxon>Gunneridae</taxon>
        <taxon>Pentapetalae</taxon>
        <taxon>asterids</taxon>
        <taxon>lamiids</taxon>
        <taxon>Lamiales</taxon>
        <taxon>Orobanchaceae</taxon>
        <taxon>Orobanchaceae incertae sedis</taxon>
        <taxon>Phtheirospermum</taxon>
    </lineage>
</organism>
<evidence type="ECO:0000256" key="1">
    <source>
        <dbReference type="SAM" id="MobiDB-lite"/>
    </source>
</evidence>
<evidence type="ECO:0000313" key="3">
    <source>
        <dbReference type="Proteomes" id="UP000653305"/>
    </source>
</evidence>
<gene>
    <name evidence="2" type="ORF">PHJA_000016500</name>
</gene>
<keyword evidence="3" id="KW-1185">Reference proteome</keyword>
<evidence type="ECO:0000313" key="2">
    <source>
        <dbReference type="EMBL" id="GFP78729.1"/>
    </source>
</evidence>
<dbReference type="Proteomes" id="UP000653305">
    <property type="component" value="Unassembled WGS sequence"/>
</dbReference>
<feature type="region of interest" description="Disordered" evidence="1">
    <location>
        <begin position="1"/>
        <end position="57"/>
    </location>
</feature>
<sequence>MFCCVRTRGRKERDFDDHRAVANSKTPGAQPSPPPPVKPVTSGYDEKSGKSGGDGLKDGNMVVLAGAGAVVGATAATAVVVAVGDNDGDASQGCCCGGGGGGAGGANALQPHPPPVSPPVAVSSGGNGLKDGNMVGSRCRCGCGGWGQQ</sequence>
<dbReference type="AlphaFoldDB" id="A0A830B0K2"/>
<dbReference type="EMBL" id="BMAC01000001">
    <property type="protein sequence ID" value="GFP78729.1"/>
    <property type="molecule type" value="Genomic_DNA"/>
</dbReference>
<accession>A0A830B0K2</accession>
<feature type="compositionally biased region" description="Basic and acidic residues" evidence="1">
    <location>
        <begin position="11"/>
        <end position="20"/>
    </location>
</feature>
<comment type="caution">
    <text evidence="2">The sequence shown here is derived from an EMBL/GenBank/DDBJ whole genome shotgun (WGS) entry which is preliminary data.</text>
</comment>
<name>A0A830B0K2_9LAMI</name>
<protein>
    <submittedName>
        <fullName evidence="2">Uncharacterized protein</fullName>
    </submittedName>
</protein>
<reference evidence="2" key="1">
    <citation type="submission" date="2020-07" db="EMBL/GenBank/DDBJ databases">
        <title>Ethylene signaling mediates host invasion by parasitic plants.</title>
        <authorList>
            <person name="Yoshida S."/>
        </authorList>
    </citation>
    <scope>NUCLEOTIDE SEQUENCE</scope>
    <source>
        <strain evidence="2">Okayama</strain>
    </source>
</reference>